<dbReference type="Proteomes" id="UP000050482">
    <property type="component" value="Unassembled WGS sequence"/>
</dbReference>
<dbReference type="PATRIC" id="fig|471514.4.peg.2066"/>
<name>A0A0P9CRL9_9BACL</name>
<dbReference type="Pfam" id="PF00535">
    <property type="entry name" value="Glycos_transf_2"/>
    <property type="match status" value="1"/>
</dbReference>
<keyword evidence="3" id="KW-0808">Transferase</keyword>
<evidence type="ECO:0000313" key="6">
    <source>
        <dbReference type="Proteomes" id="UP000050482"/>
    </source>
</evidence>
<accession>A0A0P9CRL9</accession>
<dbReference type="InterPro" id="IPR050834">
    <property type="entry name" value="Glycosyltransf_2"/>
</dbReference>
<gene>
    <name evidence="5" type="ORF">AN477_22680</name>
</gene>
<sequence length="318" mass="36689">MCEVSVIVAVKNGEKFMERTLDSILSQTFRDFEVIIVDDGSTDQTLQIAERYSNEYEKVQLLNNPGPHGNAGAYAKSYGVMNARGNWIAICDADDLWSEDKLQRQIDFRNNWSHREPLAIIGTAGYIVNEKDRIMADLDANPKTYSEFKSLRKNYQPIVLHHSSVLFDKQLFIKVGGYTDTYTGAEDTELWTRMADHGVALSLADQLFSYRKHLDSFQLANTEKQMVNFMRIAENARRRHKGILELNYEDFVNQIFCKEMSLYEQKAFKRRLRGKYYYRMGATCAANNHYILGALYLSRAMLYDPSIVTSGVKRAIFR</sequence>
<dbReference type="Gene3D" id="3.90.550.10">
    <property type="entry name" value="Spore Coat Polysaccharide Biosynthesis Protein SpsA, Chain A"/>
    <property type="match status" value="1"/>
</dbReference>
<organism evidence="5 6">
    <name type="scientific">Alicyclobacillus ferrooxydans</name>
    <dbReference type="NCBI Taxonomy" id="471514"/>
    <lineage>
        <taxon>Bacteria</taxon>
        <taxon>Bacillati</taxon>
        <taxon>Bacillota</taxon>
        <taxon>Bacilli</taxon>
        <taxon>Bacillales</taxon>
        <taxon>Alicyclobacillaceae</taxon>
        <taxon>Alicyclobacillus</taxon>
    </lineage>
</organism>
<dbReference type="PANTHER" id="PTHR43685:SF5">
    <property type="entry name" value="GLYCOSYLTRANSFERASE EPSE-RELATED"/>
    <property type="match status" value="1"/>
</dbReference>
<dbReference type="RefSeq" id="WP_054971457.1">
    <property type="nucleotide sequence ID" value="NZ_LJCO01000107.1"/>
</dbReference>
<dbReference type="PANTHER" id="PTHR43685">
    <property type="entry name" value="GLYCOSYLTRANSFERASE"/>
    <property type="match status" value="1"/>
</dbReference>
<evidence type="ECO:0000313" key="5">
    <source>
        <dbReference type="EMBL" id="KPV39307.1"/>
    </source>
</evidence>
<dbReference type="InterPro" id="IPR029044">
    <property type="entry name" value="Nucleotide-diphossugar_trans"/>
</dbReference>
<dbReference type="STRING" id="471514.AN477_22680"/>
<dbReference type="OrthoDB" id="396512at2"/>
<dbReference type="GO" id="GO:0016757">
    <property type="term" value="F:glycosyltransferase activity"/>
    <property type="evidence" value="ECO:0007669"/>
    <property type="project" value="UniProtKB-KW"/>
</dbReference>
<keyword evidence="6" id="KW-1185">Reference proteome</keyword>
<dbReference type="AlphaFoldDB" id="A0A0P9CRL9"/>
<proteinExistence type="inferred from homology"/>
<comment type="similarity">
    <text evidence="1">Belongs to the glycosyltransferase 2 family.</text>
</comment>
<evidence type="ECO:0000259" key="4">
    <source>
        <dbReference type="Pfam" id="PF00535"/>
    </source>
</evidence>
<feature type="domain" description="Glycosyltransferase 2-like" evidence="4">
    <location>
        <begin position="5"/>
        <end position="174"/>
    </location>
</feature>
<evidence type="ECO:0000256" key="2">
    <source>
        <dbReference type="ARBA" id="ARBA00022676"/>
    </source>
</evidence>
<evidence type="ECO:0000256" key="1">
    <source>
        <dbReference type="ARBA" id="ARBA00006739"/>
    </source>
</evidence>
<dbReference type="EMBL" id="LJCO01000107">
    <property type="protein sequence ID" value="KPV39307.1"/>
    <property type="molecule type" value="Genomic_DNA"/>
</dbReference>
<dbReference type="SUPFAM" id="SSF53448">
    <property type="entry name" value="Nucleotide-diphospho-sugar transferases"/>
    <property type="match status" value="1"/>
</dbReference>
<protein>
    <recommendedName>
        <fullName evidence="4">Glycosyltransferase 2-like domain-containing protein</fullName>
    </recommendedName>
</protein>
<dbReference type="InterPro" id="IPR001173">
    <property type="entry name" value="Glyco_trans_2-like"/>
</dbReference>
<reference evidence="5 6" key="1">
    <citation type="submission" date="2015-09" db="EMBL/GenBank/DDBJ databases">
        <title>Draft genome sequence of Alicyclobacillus ferrooxydans DSM 22381.</title>
        <authorList>
            <person name="Hemp J."/>
        </authorList>
    </citation>
    <scope>NUCLEOTIDE SEQUENCE [LARGE SCALE GENOMIC DNA]</scope>
    <source>
        <strain evidence="5 6">TC-34</strain>
    </source>
</reference>
<dbReference type="CDD" id="cd00761">
    <property type="entry name" value="Glyco_tranf_GTA_type"/>
    <property type="match status" value="1"/>
</dbReference>
<keyword evidence="2" id="KW-0328">Glycosyltransferase</keyword>
<comment type="caution">
    <text evidence="5">The sequence shown here is derived from an EMBL/GenBank/DDBJ whole genome shotgun (WGS) entry which is preliminary data.</text>
</comment>
<evidence type="ECO:0000256" key="3">
    <source>
        <dbReference type="ARBA" id="ARBA00022679"/>
    </source>
</evidence>